<protein>
    <recommendedName>
        <fullName evidence="5">Palmitoyl-protein thioesterase ABHD10, mitochondrial</fullName>
        <ecNumber evidence="4">3.1.1.93</ecNumber>
        <ecNumber evidence="1">3.1.2.22</ecNumber>
    </recommendedName>
    <alternativeName>
        <fullName evidence="7">Acyl-protein thioesterase ABHD10</fullName>
    </alternativeName>
    <alternativeName>
        <fullName evidence="8">Alpha/beta hydrolase domain-containing protein 10</fullName>
    </alternativeName>
    <alternativeName>
        <fullName evidence="6">Mycophenolic acid acyl-glucuronide esterase, mitochondrial</fullName>
    </alternativeName>
</protein>
<dbReference type="EMBL" id="JAVAIM010000001">
    <property type="protein sequence ID" value="MDP4573894.1"/>
    <property type="molecule type" value="Genomic_DNA"/>
</dbReference>
<dbReference type="GO" id="GO:0016787">
    <property type="term" value="F:hydrolase activity"/>
    <property type="evidence" value="ECO:0007669"/>
    <property type="project" value="UniProtKB-KW"/>
</dbReference>
<keyword evidence="14" id="KW-1185">Reference proteome</keyword>
<dbReference type="EC" id="3.1.1.93" evidence="4"/>
<dbReference type="SUPFAM" id="SSF53474">
    <property type="entry name" value="alpha/beta-Hydrolases"/>
    <property type="match status" value="1"/>
</dbReference>
<dbReference type="Pfam" id="PF12697">
    <property type="entry name" value="Abhydrolase_6"/>
    <property type="match status" value="1"/>
</dbReference>
<dbReference type="Gene3D" id="3.40.50.1820">
    <property type="entry name" value="alpha/beta hydrolase"/>
    <property type="match status" value="1"/>
</dbReference>
<evidence type="ECO:0000256" key="1">
    <source>
        <dbReference type="ARBA" id="ARBA00012423"/>
    </source>
</evidence>
<comment type="function">
    <text evidence="9">Acts as an acyl-protein thioesterase that hydrolyzes fatty acids from acylated residues in proteins. Regulates the mitochondrial S-depalmitoylation of the nucleophilic active site residue of peroxiredoxin-5/PRDX5, a key antioxidant protein, therefore modulating mitochondrial antioxidant ability. Also catalyzes the deglucuronidation of mycophenolic acid acyl-glucuronide, an active metabolite of the immunosuppressant drug mycophenolate.</text>
</comment>
<dbReference type="InterPro" id="IPR029058">
    <property type="entry name" value="AB_hydrolase_fold"/>
</dbReference>
<evidence type="ECO:0000256" key="4">
    <source>
        <dbReference type="ARBA" id="ARBA00039132"/>
    </source>
</evidence>
<comment type="catalytic activity">
    <reaction evidence="11">
        <text>mycophenolic acid O-acyl-beta-D-glucuronide + H2O = mycophenolate + D-glucuronate + H(+)</text>
        <dbReference type="Rhea" id="RHEA:34179"/>
        <dbReference type="ChEBI" id="CHEBI:15377"/>
        <dbReference type="ChEBI" id="CHEBI:15378"/>
        <dbReference type="ChEBI" id="CHEBI:58720"/>
        <dbReference type="ChEBI" id="CHEBI:62932"/>
        <dbReference type="ChEBI" id="CHEBI:66982"/>
        <dbReference type="EC" id="3.1.1.93"/>
    </reaction>
    <physiologicalReaction direction="left-to-right" evidence="11">
        <dbReference type="Rhea" id="RHEA:34180"/>
    </physiologicalReaction>
</comment>
<evidence type="ECO:0000313" key="14">
    <source>
        <dbReference type="Proteomes" id="UP001240639"/>
    </source>
</evidence>
<sequence length="246" mass="26419">MSDTQFHTMPDGRRIAFRHSPGAGPTLVFLPGYMSDMDGGKATALVAWAKARGQGCLLLDYSGCGSSGGDFADGTLSRWAEEVLALIDAHVEGRVIVIGSSMGGWLMLLVAIALGERLAGLVGIASAPDFTEWGRSDEDKAKLRAGETVYDPNPYGPEPTPMHPGFFADGQEQRLLDGEIAIDAPVRLLHGQRDADVPWQISMKLAEALRSDAVHLLLVKDGDHRLSREQDIALLLRTVESLSGDV</sequence>
<evidence type="ECO:0000256" key="10">
    <source>
        <dbReference type="ARBA" id="ARBA00047409"/>
    </source>
</evidence>
<evidence type="ECO:0000256" key="7">
    <source>
        <dbReference type="ARBA" id="ARBA00042645"/>
    </source>
</evidence>
<evidence type="ECO:0000256" key="2">
    <source>
        <dbReference type="ARBA" id="ARBA00022801"/>
    </source>
</evidence>
<keyword evidence="3" id="KW-0809">Transit peptide</keyword>
<dbReference type="PANTHER" id="PTHR16138">
    <property type="entry name" value="MYCOPHENOLIC ACID ACYL-GLUCURONIDE ESTERASE, MITOCHONDRIAL"/>
    <property type="match status" value="1"/>
</dbReference>
<evidence type="ECO:0000256" key="11">
    <source>
        <dbReference type="ARBA" id="ARBA00047972"/>
    </source>
</evidence>
<dbReference type="InterPro" id="IPR000073">
    <property type="entry name" value="AB_hydrolase_1"/>
</dbReference>
<organism evidence="13 14">
    <name type="scientific">Qipengyuania profundimaris</name>
    <dbReference type="NCBI Taxonomy" id="3067652"/>
    <lineage>
        <taxon>Bacteria</taxon>
        <taxon>Pseudomonadati</taxon>
        <taxon>Pseudomonadota</taxon>
        <taxon>Alphaproteobacteria</taxon>
        <taxon>Sphingomonadales</taxon>
        <taxon>Erythrobacteraceae</taxon>
        <taxon>Qipengyuania</taxon>
    </lineage>
</organism>
<dbReference type="Proteomes" id="UP001240639">
    <property type="component" value="Unassembled WGS sequence"/>
</dbReference>
<name>A0ABT9HL70_9SPHN</name>
<keyword evidence="2 13" id="KW-0378">Hydrolase</keyword>
<evidence type="ECO:0000256" key="8">
    <source>
        <dbReference type="ARBA" id="ARBA00042704"/>
    </source>
</evidence>
<gene>
    <name evidence="13" type="ORF">Q9K02_01920</name>
</gene>
<dbReference type="RefSeq" id="WP_305931357.1">
    <property type="nucleotide sequence ID" value="NZ_JAVAIM010000001.1"/>
</dbReference>
<feature type="domain" description="AB hydrolase-1" evidence="12">
    <location>
        <begin position="27"/>
        <end position="226"/>
    </location>
</feature>
<evidence type="ECO:0000256" key="6">
    <source>
        <dbReference type="ARBA" id="ARBA00041520"/>
    </source>
</evidence>
<proteinExistence type="predicted"/>
<evidence type="ECO:0000256" key="9">
    <source>
        <dbReference type="ARBA" id="ARBA00046047"/>
    </source>
</evidence>
<evidence type="ECO:0000256" key="5">
    <source>
        <dbReference type="ARBA" id="ARBA00039314"/>
    </source>
</evidence>
<evidence type="ECO:0000259" key="12">
    <source>
        <dbReference type="Pfam" id="PF12697"/>
    </source>
</evidence>
<dbReference type="EC" id="3.1.2.22" evidence="1"/>
<comment type="caution">
    <text evidence="13">The sequence shown here is derived from an EMBL/GenBank/DDBJ whole genome shotgun (WGS) entry which is preliminary data.</text>
</comment>
<dbReference type="InterPro" id="IPR052382">
    <property type="entry name" value="ABHD10_acyl-thioesterase"/>
</dbReference>
<evidence type="ECO:0000256" key="3">
    <source>
        <dbReference type="ARBA" id="ARBA00022946"/>
    </source>
</evidence>
<comment type="catalytic activity">
    <reaction evidence="10">
        <text>S-hexadecanoyl-L-cysteinyl-[protein] + H2O = L-cysteinyl-[protein] + hexadecanoate + H(+)</text>
        <dbReference type="Rhea" id="RHEA:19233"/>
        <dbReference type="Rhea" id="RHEA-COMP:10131"/>
        <dbReference type="Rhea" id="RHEA-COMP:11032"/>
        <dbReference type="ChEBI" id="CHEBI:7896"/>
        <dbReference type="ChEBI" id="CHEBI:15377"/>
        <dbReference type="ChEBI" id="CHEBI:15378"/>
        <dbReference type="ChEBI" id="CHEBI:29950"/>
        <dbReference type="ChEBI" id="CHEBI:74151"/>
        <dbReference type="EC" id="3.1.2.22"/>
    </reaction>
    <physiologicalReaction direction="left-to-right" evidence="10">
        <dbReference type="Rhea" id="RHEA:19234"/>
    </physiologicalReaction>
</comment>
<dbReference type="PANTHER" id="PTHR16138:SF7">
    <property type="entry name" value="PALMITOYL-PROTEIN THIOESTERASE ABHD10, MITOCHONDRIAL"/>
    <property type="match status" value="1"/>
</dbReference>
<accession>A0ABT9HL70</accession>
<reference evidence="13 14" key="1">
    <citation type="submission" date="2023-08" db="EMBL/GenBank/DDBJ databases">
        <title>genomic of G39.</title>
        <authorList>
            <person name="Wang Y."/>
        </authorList>
    </citation>
    <scope>NUCLEOTIDE SEQUENCE [LARGE SCALE GENOMIC DNA]</scope>
    <source>
        <strain evidence="13 14">G39</strain>
    </source>
</reference>
<evidence type="ECO:0000313" key="13">
    <source>
        <dbReference type="EMBL" id="MDP4573894.1"/>
    </source>
</evidence>